<keyword evidence="1" id="KW-0472">Membrane</keyword>
<feature type="transmembrane region" description="Helical" evidence="1">
    <location>
        <begin position="167"/>
        <end position="190"/>
    </location>
</feature>
<feature type="transmembrane region" description="Helical" evidence="1">
    <location>
        <begin position="210"/>
        <end position="231"/>
    </location>
</feature>
<feature type="transmembrane region" description="Helical" evidence="1">
    <location>
        <begin position="15"/>
        <end position="34"/>
    </location>
</feature>
<comment type="caution">
    <text evidence="2">The sequence shown here is derived from an EMBL/GenBank/DDBJ whole genome shotgun (WGS) entry which is preliminary data.</text>
</comment>
<keyword evidence="1" id="KW-1133">Transmembrane helix</keyword>
<name>A0A8J3YE32_9ACTN</name>
<evidence type="ECO:0000313" key="3">
    <source>
        <dbReference type="Proteomes" id="UP000619260"/>
    </source>
</evidence>
<keyword evidence="1" id="KW-0812">Transmembrane</keyword>
<dbReference type="Proteomes" id="UP000619260">
    <property type="component" value="Unassembled WGS sequence"/>
</dbReference>
<protein>
    <submittedName>
        <fullName evidence="2">ABC transporter permease</fullName>
    </submittedName>
</protein>
<reference evidence="2" key="1">
    <citation type="submission" date="2021-01" db="EMBL/GenBank/DDBJ databases">
        <title>Whole genome shotgun sequence of Virgisporangium aliadipatigenens NBRC 105644.</title>
        <authorList>
            <person name="Komaki H."/>
            <person name="Tamura T."/>
        </authorList>
    </citation>
    <scope>NUCLEOTIDE SEQUENCE</scope>
    <source>
        <strain evidence="2">NBRC 105644</strain>
    </source>
</reference>
<organism evidence="2 3">
    <name type="scientific">Virgisporangium aliadipatigenens</name>
    <dbReference type="NCBI Taxonomy" id="741659"/>
    <lineage>
        <taxon>Bacteria</taxon>
        <taxon>Bacillati</taxon>
        <taxon>Actinomycetota</taxon>
        <taxon>Actinomycetes</taxon>
        <taxon>Micromonosporales</taxon>
        <taxon>Micromonosporaceae</taxon>
        <taxon>Virgisporangium</taxon>
    </lineage>
</organism>
<feature type="transmembrane region" description="Helical" evidence="1">
    <location>
        <begin position="87"/>
        <end position="120"/>
    </location>
</feature>
<feature type="transmembrane region" description="Helical" evidence="1">
    <location>
        <begin position="46"/>
        <end position="66"/>
    </location>
</feature>
<gene>
    <name evidence="2" type="ORF">Val02_03250</name>
</gene>
<dbReference type="RefSeq" id="WP_203897018.1">
    <property type="nucleotide sequence ID" value="NZ_BOPF01000002.1"/>
</dbReference>
<feature type="transmembrane region" description="Helical" evidence="1">
    <location>
        <begin position="140"/>
        <end position="160"/>
    </location>
</feature>
<evidence type="ECO:0000256" key="1">
    <source>
        <dbReference type="SAM" id="Phobius"/>
    </source>
</evidence>
<evidence type="ECO:0000313" key="2">
    <source>
        <dbReference type="EMBL" id="GIJ43439.1"/>
    </source>
</evidence>
<dbReference type="AlphaFoldDB" id="A0A8J3YE32"/>
<proteinExistence type="predicted"/>
<accession>A0A8J3YE32</accession>
<sequence>MRTEVLKLSTVRTPWALLAAAQVVIVLGATGPFLRDARGPEAVRSGAAHLGLTALFALVLGIMAVAGEHRHRTVGDTYLGQPRRGRVLAAKLGVHVGAGAAFGLIGAVTALATSAVAVSISGSSADWSDRALWQTLVGGILWNVMFAAVGVAVGALVGNLTAAVTGALAWLALVEGVVGQVLGTDLARWLPFSAGAALGDLPAGGGLSQTAGGLVLAGYTALLVTAALLITPRRDIT</sequence>
<keyword evidence="3" id="KW-1185">Reference proteome</keyword>
<dbReference type="EMBL" id="BOPF01000002">
    <property type="protein sequence ID" value="GIJ43439.1"/>
    <property type="molecule type" value="Genomic_DNA"/>
</dbReference>